<dbReference type="InterPro" id="IPR016024">
    <property type="entry name" value="ARM-type_fold"/>
</dbReference>
<feature type="repeat" description="HEAT" evidence="2">
    <location>
        <begin position="158"/>
        <end position="196"/>
    </location>
</feature>
<dbReference type="InterPro" id="IPR021133">
    <property type="entry name" value="HEAT_type_2"/>
</dbReference>
<dbReference type="PANTHER" id="PTHR10648">
    <property type="entry name" value="SERINE/THREONINE-PROTEIN PHOSPHATASE PP2A 65 KDA REGULATORY SUBUNIT"/>
    <property type="match status" value="1"/>
</dbReference>
<dbReference type="SUPFAM" id="SSF48371">
    <property type="entry name" value="ARM repeat"/>
    <property type="match status" value="1"/>
</dbReference>
<evidence type="ECO:0000256" key="3">
    <source>
        <dbReference type="SAM" id="MobiDB-lite"/>
    </source>
</evidence>
<proteinExistence type="predicted"/>
<dbReference type="AlphaFoldDB" id="A0AAW2IEL8"/>
<sequence length="809" mass="92662">MKRLWQVVDEMGRHPDPLIKVILLMQLPKLAMVGEVEDRPYCTQWRLLLEYLVDKDEKVRKSCQLVVLYFLRNQLLDEEIVENHFCPAVDQACALYPDTVDLMCQMVPLVGKEITERYFLQRFIEMCSHLDFTVREVCVRNFSAVCFVVGSETSDSLLLPVFIKLCRDQSVYIRSACVDVFVLVTCLFSMEKRRNELTSTYLDLLMDSSDSCRLAAYRILGAFICTFAEHAVTELLANDRFGEEVSSQNTDSCTSRLLNLLKTENPAEIFSKAYIEQLFPSFAARERIQMNGYEERDNMDNPFGTFSMFDFFVQFEETEPEKGAILEAKHSTFEGLDTSLHDEECNKKDSDEVEQFNSFRFWHIPPMEVDAGAELGDHAIDTEPTQRTWLISECGDSTDLNEKKLDENVSIPLSDQGPDWDMKVSLELVDSVNHWLASDSENDDSVPRSQVVTNPDSPVPRVPGPTQNVVPQILLDHFTSMANNTNVDSYVAQEKAQFCASWLPAVALALGPSNWPFIRDTHKSLSQNFGFKVKRTIASSLHELASMLGEEVTAKDLIPIFEDYLLMGTDDVAMAVFQHLSDFFRHLTPEKRKYLLSRLLGDVLGYHLDMASWRFREEIAEQLKLSIKLFTSSHCLEYFVPVARSLLCDRIASVRHKAVELMSHLIVYVREESNFKTSLMNQLLLEFASHSSWRRRQIFVLLCTHLAVENVLDADIFSALFLNHLLKLSKDFVPNVVLRVAQCLSINIIKNKYINSNNPHFNDVMKILKELEVDKDRDVRYYASLHLQEETDDEKGLSTKSSAESLSTI</sequence>
<feature type="compositionally biased region" description="Polar residues" evidence="3">
    <location>
        <begin position="447"/>
        <end position="456"/>
    </location>
</feature>
<evidence type="ECO:0000313" key="4">
    <source>
        <dbReference type="EMBL" id="KAL0280241.1"/>
    </source>
</evidence>
<dbReference type="PROSITE" id="PS50077">
    <property type="entry name" value="HEAT_REPEAT"/>
    <property type="match status" value="1"/>
</dbReference>
<dbReference type="EMBL" id="JARGDH010000001">
    <property type="protein sequence ID" value="KAL0280241.1"/>
    <property type="molecule type" value="Genomic_DNA"/>
</dbReference>
<evidence type="ECO:0000256" key="1">
    <source>
        <dbReference type="ARBA" id="ARBA00022737"/>
    </source>
</evidence>
<feature type="region of interest" description="Disordered" evidence="3">
    <location>
        <begin position="439"/>
        <end position="465"/>
    </location>
</feature>
<gene>
    <name evidence="4" type="ORF">PYX00_001593</name>
</gene>
<dbReference type="InterPro" id="IPR011989">
    <property type="entry name" value="ARM-like"/>
</dbReference>
<dbReference type="PANTHER" id="PTHR10648:SF1">
    <property type="entry name" value="SERINE_THREONINE-PROTEIN PHOSPHATASE 4 REGULATORY SUBUNIT 1"/>
    <property type="match status" value="1"/>
</dbReference>
<organism evidence="4">
    <name type="scientific">Menopon gallinae</name>
    <name type="common">poultry shaft louse</name>
    <dbReference type="NCBI Taxonomy" id="328185"/>
    <lineage>
        <taxon>Eukaryota</taxon>
        <taxon>Metazoa</taxon>
        <taxon>Ecdysozoa</taxon>
        <taxon>Arthropoda</taxon>
        <taxon>Hexapoda</taxon>
        <taxon>Insecta</taxon>
        <taxon>Pterygota</taxon>
        <taxon>Neoptera</taxon>
        <taxon>Paraneoptera</taxon>
        <taxon>Psocodea</taxon>
        <taxon>Troctomorpha</taxon>
        <taxon>Phthiraptera</taxon>
        <taxon>Amblycera</taxon>
        <taxon>Menoponidae</taxon>
        <taxon>Menopon</taxon>
    </lineage>
</organism>
<comment type="caution">
    <text evidence="4">The sequence shown here is derived from an EMBL/GenBank/DDBJ whole genome shotgun (WGS) entry which is preliminary data.</text>
</comment>
<evidence type="ECO:0008006" key="5">
    <source>
        <dbReference type="Google" id="ProtNLM"/>
    </source>
</evidence>
<protein>
    <recommendedName>
        <fullName evidence="5">Serine/threonine-protein phosphatase 4 regulatory subunit 1</fullName>
    </recommendedName>
</protein>
<reference evidence="4" key="1">
    <citation type="journal article" date="2024" name="Gigascience">
        <title>Chromosome-level genome of the poultry shaft louse Menopon gallinae provides insight into the host-switching and adaptive evolution of parasitic lice.</title>
        <authorList>
            <person name="Xu Y."/>
            <person name="Ma L."/>
            <person name="Liu S."/>
            <person name="Liang Y."/>
            <person name="Liu Q."/>
            <person name="He Z."/>
            <person name="Tian L."/>
            <person name="Duan Y."/>
            <person name="Cai W."/>
            <person name="Li H."/>
            <person name="Song F."/>
        </authorList>
    </citation>
    <scope>NUCLEOTIDE SEQUENCE</scope>
    <source>
        <strain evidence="4">Cailab_2023a</strain>
    </source>
</reference>
<dbReference type="Gene3D" id="1.25.10.10">
    <property type="entry name" value="Leucine-rich Repeat Variant"/>
    <property type="match status" value="2"/>
</dbReference>
<keyword evidence="1" id="KW-0677">Repeat</keyword>
<evidence type="ECO:0000256" key="2">
    <source>
        <dbReference type="PROSITE-ProRule" id="PRU00103"/>
    </source>
</evidence>
<dbReference type="GO" id="GO:0005737">
    <property type="term" value="C:cytoplasm"/>
    <property type="evidence" value="ECO:0007669"/>
    <property type="project" value="TreeGrafter"/>
</dbReference>
<dbReference type="GO" id="GO:0019888">
    <property type="term" value="F:protein phosphatase regulator activity"/>
    <property type="evidence" value="ECO:0007669"/>
    <property type="project" value="TreeGrafter"/>
</dbReference>
<accession>A0AAW2IEL8</accession>
<name>A0AAW2IEL8_9NEOP</name>
<dbReference type="InterPro" id="IPR051023">
    <property type="entry name" value="PP2A_Regulatory_Subunit_A"/>
</dbReference>